<gene>
    <name evidence="1" type="ORF">AL00_12585</name>
</gene>
<dbReference type="Proteomes" id="UP000028135">
    <property type="component" value="Unassembled WGS sequence"/>
</dbReference>
<organism evidence="1 2">
    <name type="scientific">Sphingobium indicum F2</name>
    <dbReference type="NCBI Taxonomy" id="1450518"/>
    <lineage>
        <taxon>Bacteria</taxon>
        <taxon>Pseudomonadati</taxon>
        <taxon>Pseudomonadota</taxon>
        <taxon>Alphaproteobacteria</taxon>
        <taxon>Sphingomonadales</taxon>
        <taxon>Sphingomonadaceae</taxon>
        <taxon>Sphingobium</taxon>
    </lineage>
</organism>
<proteinExistence type="predicted"/>
<reference evidence="1 2" key="1">
    <citation type="submission" date="2014-05" db="EMBL/GenBank/DDBJ databases">
        <title>Genome Announcement of Sphingobium lucknowense F2.</title>
        <authorList>
            <person name="Lal R."/>
            <person name="Negi V."/>
            <person name="Lata P."/>
            <person name="Sangwan N."/>
            <person name="Gupta S.K."/>
            <person name="Rao D.L.N."/>
            <person name="Das S."/>
        </authorList>
    </citation>
    <scope>NUCLEOTIDE SEQUENCE [LARGE SCALE GENOMIC DNA]</scope>
    <source>
        <strain evidence="1 2">F2</strain>
    </source>
</reference>
<accession>A0A8E0WRI2</accession>
<dbReference type="AlphaFoldDB" id="A0A8E0WRI2"/>
<dbReference type="EMBL" id="JANF02000059">
    <property type="protein sequence ID" value="KER36086.1"/>
    <property type="molecule type" value="Genomic_DNA"/>
</dbReference>
<sequence>MADELDLIAGGEGEDTDDVPADAALDPCQINFLRNQLQAKGMPNDFLGQVTFKSGLDGAENIYTAVAWLQSGTAAVTQGNTIYVKPELFNDFVTFQNKAAYEEVFHAAQFRQYGDDFYSLYGISSVYGGFFGAGMYDGNQFEINAKSFANQMQGSNMSCGG</sequence>
<name>A0A8E0WRI2_9SPHN</name>
<evidence type="ECO:0000313" key="2">
    <source>
        <dbReference type="Proteomes" id="UP000028135"/>
    </source>
</evidence>
<evidence type="ECO:0000313" key="1">
    <source>
        <dbReference type="EMBL" id="KER36086.1"/>
    </source>
</evidence>
<protein>
    <submittedName>
        <fullName evidence="1">Uncharacterized protein</fullName>
    </submittedName>
</protein>
<comment type="caution">
    <text evidence="1">The sequence shown here is derived from an EMBL/GenBank/DDBJ whole genome shotgun (WGS) entry which is preliminary data.</text>
</comment>